<dbReference type="NCBIfam" id="NF008737">
    <property type="entry name" value="PRK11767.1"/>
    <property type="match status" value="1"/>
</dbReference>
<dbReference type="EMBL" id="JABELD010000026">
    <property type="protein sequence ID" value="MBU2737985.1"/>
    <property type="molecule type" value="Genomic_DNA"/>
</dbReference>
<organism evidence="3 4">
    <name type="scientific">Acidithiobacillus concretivorus</name>
    <dbReference type="NCBI Taxonomy" id="3063952"/>
    <lineage>
        <taxon>Bacteria</taxon>
        <taxon>Pseudomonadati</taxon>
        <taxon>Pseudomonadota</taxon>
        <taxon>Acidithiobacillia</taxon>
        <taxon>Acidithiobacillales</taxon>
        <taxon>Acidithiobacillaceae</taxon>
        <taxon>Acidithiobacillus</taxon>
    </lineage>
</organism>
<evidence type="ECO:0000313" key="3">
    <source>
        <dbReference type="EMBL" id="MBU2737985.1"/>
    </source>
</evidence>
<dbReference type="InterPro" id="IPR057008">
    <property type="entry name" value="SpoVR-like_C"/>
</dbReference>
<protein>
    <submittedName>
        <fullName evidence="3">SpoVR family protein</fullName>
    </submittedName>
</protein>
<name>A0ABS5ZNC3_9PROT</name>
<keyword evidence="4" id="KW-1185">Reference proteome</keyword>
<dbReference type="InterPro" id="IPR056174">
    <property type="entry name" value="SpoVR_N"/>
</dbReference>
<comment type="caution">
    <text evidence="3">The sequence shown here is derived from an EMBL/GenBank/DDBJ whole genome shotgun (WGS) entry which is preliminary data.</text>
</comment>
<feature type="domain" description="SpoVR-like C-terminal" evidence="2">
    <location>
        <begin position="431"/>
        <end position="481"/>
    </location>
</feature>
<evidence type="ECO:0000313" key="4">
    <source>
        <dbReference type="Proteomes" id="UP001197028"/>
    </source>
</evidence>
<reference evidence="3 4" key="1">
    <citation type="journal article" date="2021" name="ISME J.">
        <title>Genomic evolution of the class Acidithiobacillia: deep-branching Proteobacteria living in extreme acidic conditions.</title>
        <authorList>
            <person name="Moya-Beltran A."/>
            <person name="Beard S."/>
            <person name="Rojas-Villalobos C."/>
            <person name="Issotta F."/>
            <person name="Gallardo Y."/>
            <person name="Ulloa R."/>
            <person name="Giaveno A."/>
            <person name="Degli Esposti M."/>
            <person name="Johnson D.B."/>
            <person name="Quatrini R."/>
        </authorList>
    </citation>
    <scope>NUCLEOTIDE SEQUENCE [LARGE SCALE GENOMIC DNA]</scope>
    <source>
        <strain evidence="3 4">ATCC 19703</strain>
    </source>
</reference>
<dbReference type="InterPro" id="IPR007390">
    <property type="entry name" value="Spore_V_R"/>
</dbReference>
<dbReference type="PANTHER" id="PTHR30029">
    <property type="entry name" value="STAGE V SPORULATION PROTEIN R"/>
    <property type="match status" value="1"/>
</dbReference>
<dbReference type="Pfam" id="PF04293">
    <property type="entry name" value="SpoVR"/>
    <property type="match status" value="1"/>
</dbReference>
<dbReference type="InterPro" id="IPR057270">
    <property type="entry name" value="Ycgb-like"/>
</dbReference>
<evidence type="ECO:0000259" key="1">
    <source>
        <dbReference type="Pfam" id="PF04293"/>
    </source>
</evidence>
<dbReference type="RefSeq" id="WP_215863003.1">
    <property type="nucleotide sequence ID" value="NZ_JABELD010000026.1"/>
</dbReference>
<dbReference type="Proteomes" id="UP001197028">
    <property type="component" value="Unassembled WGS sequence"/>
</dbReference>
<sequence length="498" mass="57807">MSKFLFTDNDWTFPRLDAVTEAIAVIAAEELHLDTYPNQLEVISAEQMLDAYASIGLPVYYAHWSFGKQRAIESGQYRRGEMGLAYELVINSDPCISYLMEENTMTMQTLVIAHAAFGHNAFFKNNAFFRQWTDAEGIIDYLAFAQRYIAQCEERFGMDAVTDVLDAAHAISRNGIDRARRPRQLSAREEEQRWQERERYLEQQVLEIWRTLPPAHTPSTHSPDIFPSEPQENLLYFIEKNAPHLEGWKREILRIVRKITQYLYPQGQTKIMNEGFACFVHYHIMHSLHAKGLLTDGTLLEFYASHTAVVMQPDFDDRRYSGLNPYALGFAIFQDIKRICVAPTEEDRRWFSFAGDPDWLKHIHFAMREFRDESFVLQYLSPKVMRDLHLFSLHNAVDKATYRVSAIHDDAGYQHLREALAQQIADSSRPPDIQVISVDRWGDRQLRLKQMDQQALDLEEAQKTLGYIQQLWGYDVHLDIEDQTLTVPQPRPGDNAPL</sequence>
<accession>A0ABS5ZNC3</accession>
<gene>
    <name evidence="3" type="ORF">HJG40_04045</name>
</gene>
<dbReference type="Pfam" id="PF24755">
    <property type="entry name" value="SpoVR_C"/>
    <property type="match status" value="1"/>
</dbReference>
<dbReference type="PANTHER" id="PTHR30029:SF2">
    <property type="entry name" value="STAGE V SPORULATION PROTEIN R"/>
    <property type="match status" value="1"/>
</dbReference>
<proteinExistence type="predicted"/>
<evidence type="ECO:0000259" key="2">
    <source>
        <dbReference type="Pfam" id="PF24755"/>
    </source>
</evidence>
<feature type="domain" description="SpoVR protein-like N-terminal" evidence="1">
    <location>
        <begin position="10"/>
        <end position="425"/>
    </location>
</feature>